<dbReference type="RefSeq" id="WP_183968488.1">
    <property type="nucleotide sequence ID" value="NZ_BAABEW010000012.1"/>
</dbReference>
<dbReference type="Gene3D" id="1.20.950.20">
    <property type="entry name" value="Transmembrane di-heme cytochromes, Chain C"/>
    <property type="match status" value="1"/>
</dbReference>
<keyword evidence="9" id="KW-1185">Reference proteome</keyword>
<evidence type="ECO:0000256" key="1">
    <source>
        <dbReference type="ARBA" id="ARBA00004651"/>
    </source>
</evidence>
<dbReference type="GO" id="GO:0020037">
    <property type="term" value="F:heme binding"/>
    <property type="evidence" value="ECO:0007669"/>
    <property type="project" value="TreeGrafter"/>
</dbReference>
<feature type="transmembrane region" description="Helical" evidence="6">
    <location>
        <begin position="24"/>
        <end position="46"/>
    </location>
</feature>
<comment type="subcellular location">
    <subcellularLocation>
        <location evidence="1">Cell membrane</location>
        <topology evidence="1">Multi-pass membrane protein</topology>
    </subcellularLocation>
</comment>
<keyword evidence="2" id="KW-1003">Cell membrane</keyword>
<reference evidence="8 9" key="1">
    <citation type="submission" date="2020-08" db="EMBL/GenBank/DDBJ databases">
        <title>Genomic Encyclopedia of Type Strains, Phase IV (KMG-IV): sequencing the most valuable type-strain genomes for metagenomic binning, comparative biology and taxonomic classification.</title>
        <authorList>
            <person name="Goeker M."/>
        </authorList>
    </citation>
    <scope>NUCLEOTIDE SEQUENCE [LARGE SCALE GENOMIC DNA]</scope>
    <source>
        <strain evidence="8 9">DSM 29781</strain>
    </source>
</reference>
<feature type="transmembrane region" description="Helical" evidence="6">
    <location>
        <begin position="58"/>
        <end position="76"/>
    </location>
</feature>
<evidence type="ECO:0000256" key="5">
    <source>
        <dbReference type="ARBA" id="ARBA00023136"/>
    </source>
</evidence>
<dbReference type="Proteomes" id="UP000532440">
    <property type="component" value="Unassembled WGS sequence"/>
</dbReference>
<feature type="transmembrane region" description="Helical" evidence="6">
    <location>
        <begin position="168"/>
        <end position="190"/>
    </location>
</feature>
<evidence type="ECO:0000256" key="2">
    <source>
        <dbReference type="ARBA" id="ARBA00022475"/>
    </source>
</evidence>
<dbReference type="InterPro" id="IPR016174">
    <property type="entry name" value="Di-haem_cyt_TM"/>
</dbReference>
<evidence type="ECO:0000256" key="6">
    <source>
        <dbReference type="SAM" id="Phobius"/>
    </source>
</evidence>
<evidence type="ECO:0000259" key="7">
    <source>
        <dbReference type="Pfam" id="PF01292"/>
    </source>
</evidence>
<keyword evidence="3 6" id="KW-0812">Transmembrane</keyword>
<dbReference type="GO" id="GO:0022904">
    <property type="term" value="P:respiratory electron transport chain"/>
    <property type="evidence" value="ECO:0007669"/>
    <property type="project" value="InterPro"/>
</dbReference>
<dbReference type="GO" id="GO:0009055">
    <property type="term" value="F:electron transfer activity"/>
    <property type="evidence" value="ECO:0007669"/>
    <property type="project" value="InterPro"/>
</dbReference>
<gene>
    <name evidence="8" type="ORF">HNQ70_002726</name>
</gene>
<sequence>MIPDTLAGNAASGMKQGPAPVRPVIGLPMRIFHWALALSFTGAWLTAEADGLREVHTVLGYTMAGLLAFRLVYGLVGPKRARLSALHARAAGLPRWLRATWQTVKSLGRPGTPDAPRVNWSQGLGVATGAILAAMLALIAPLVLSGLATLDEWGGHRVAELTEELHEFSGSLLLGLVLSHLALLAVLSVLRRRNEAAPMITGRLPVGTRPRIH</sequence>
<dbReference type="GO" id="GO:0005886">
    <property type="term" value="C:plasma membrane"/>
    <property type="evidence" value="ECO:0007669"/>
    <property type="project" value="UniProtKB-SubCell"/>
</dbReference>
<dbReference type="Pfam" id="PF01292">
    <property type="entry name" value="Ni_hydr_CYTB"/>
    <property type="match status" value="1"/>
</dbReference>
<proteinExistence type="predicted"/>
<evidence type="ECO:0000313" key="8">
    <source>
        <dbReference type="EMBL" id="MBB5272703.1"/>
    </source>
</evidence>
<dbReference type="EMBL" id="JACHGB010000005">
    <property type="protein sequence ID" value="MBB5272703.1"/>
    <property type="molecule type" value="Genomic_DNA"/>
</dbReference>
<dbReference type="AlphaFoldDB" id="A0A7W8HIT0"/>
<organism evidence="8 9">
    <name type="scientific">Quisquiliibacterium transsilvanicum</name>
    <dbReference type="NCBI Taxonomy" id="1549638"/>
    <lineage>
        <taxon>Bacteria</taxon>
        <taxon>Pseudomonadati</taxon>
        <taxon>Pseudomonadota</taxon>
        <taxon>Betaproteobacteria</taxon>
        <taxon>Burkholderiales</taxon>
        <taxon>Burkholderiaceae</taxon>
        <taxon>Quisquiliibacterium</taxon>
    </lineage>
</organism>
<keyword evidence="5 6" id="KW-0472">Membrane</keyword>
<protein>
    <submittedName>
        <fullName evidence="8">Cytochrome b</fullName>
    </submittedName>
</protein>
<evidence type="ECO:0000256" key="3">
    <source>
        <dbReference type="ARBA" id="ARBA00022692"/>
    </source>
</evidence>
<accession>A0A7W8HIT0</accession>
<dbReference type="InterPro" id="IPR011577">
    <property type="entry name" value="Cyt_b561_bac/Ni-Hgenase"/>
</dbReference>
<feature type="transmembrane region" description="Helical" evidence="6">
    <location>
        <begin position="124"/>
        <end position="148"/>
    </location>
</feature>
<dbReference type="PANTHER" id="PTHR30485:SF2">
    <property type="entry name" value="BLL0597 PROTEIN"/>
    <property type="match status" value="1"/>
</dbReference>
<evidence type="ECO:0000313" key="9">
    <source>
        <dbReference type="Proteomes" id="UP000532440"/>
    </source>
</evidence>
<dbReference type="SUPFAM" id="SSF81342">
    <property type="entry name" value="Transmembrane di-heme cytochromes"/>
    <property type="match status" value="1"/>
</dbReference>
<name>A0A7W8HIT0_9BURK</name>
<feature type="domain" description="Cytochrome b561 bacterial/Ni-hydrogenase" evidence="7">
    <location>
        <begin position="26"/>
        <end position="202"/>
    </location>
</feature>
<evidence type="ECO:0000256" key="4">
    <source>
        <dbReference type="ARBA" id="ARBA00022989"/>
    </source>
</evidence>
<dbReference type="PANTHER" id="PTHR30485">
    <property type="entry name" value="NI/FE-HYDROGENASE 1 B-TYPE CYTOCHROME SUBUNIT"/>
    <property type="match status" value="1"/>
</dbReference>
<comment type="caution">
    <text evidence="8">The sequence shown here is derived from an EMBL/GenBank/DDBJ whole genome shotgun (WGS) entry which is preliminary data.</text>
</comment>
<dbReference type="InterPro" id="IPR051542">
    <property type="entry name" value="Hydrogenase_cytochrome"/>
</dbReference>
<keyword evidence="4 6" id="KW-1133">Transmembrane helix</keyword>